<organism evidence="1 2">
    <name type="scientific">Pleurodeles waltl</name>
    <name type="common">Iberian ribbed newt</name>
    <dbReference type="NCBI Taxonomy" id="8319"/>
    <lineage>
        <taxon>Eukaryota</taxon>
        <taxon>Metazoa</taxon>
        <taxon>Chordata</taxon>
        <taxon>Craniata</taxon>
        <taxon>Vertebrata</taxon>
        <taxon>Euteleostomi</taxon>
        <taxon>Amphibia</taxon>
        <taxon>Batrachia</taxon>
        <taxon>Caudata</taxon>
        <taxon>Salamandroidea</taxon>
        <taxon>Salamandridae</taxon>
        <taxon>Pleurodelinae</taxon>
        <taxon>Pleurodeles</taxon>
    </lineage>
</organism>
<sequence length="141" mass="15127">MLAGGRASQRQDGRHSVRLCSGWGPVCSILRSGQSWPSDEKVGGSHDADGFPPMQRQQLRCGTRGRAGLLRSRRAPGCRAERDWPAFFPGDLDGPGAVIIGVLWGGHIGGGVEPLASPPFLLFLLRSQRPILPSLENTAFT</sequence>
<evidence type="ECO:0000313" key="2">
    <source>
        <dbReference type="Proteomes" id="UP001066276"/>
    </source>
</evidence>
<accession>A0AAV7U047</accession>
<reference evidence="1" key="1">
    <citation type="journal article" date="2022" name="bioRxiv">
        <title>Sequencing and chromosome-scale assembly of the giantPleurodeles waltlgenome.</title>
        <authorList>
            <person name="Brown T."/>
            <person name="Elewa A."/>
            <person name="Iarovenko S."/>
            <person name="Subramanian E."/>
            <person name="Araus A.J."/>
            <person name="Petzold A."/>
            <person name="Susuki M."/>
            <person name="Suzuki K.-i.T."/>
            <person name="Hayashi T."/>
            <person name="Toyoda A."/>
            <person name="Oliveira C."/>
            <person name="Osipova E."/>
            <person name="Leigh N.D."/>
            <person name="Simon A."/>
            <person name="Yun M.H."/>
        </authorList>
    </citation>
    <scope>NUCLEOTIDE SEQUENCE</scope>
    <source>
        <strain evidence="1">20211129_DDA</strain>
        <tissue evidence="1">Liver</tissue>
    </source>
</reference>
<proteinExistence type="predicted"/>
<dbReference type="Proteomes" id="UP001066276">
    <property type="component" value="Chromosome 3_2"/>
</dbReference>
<dbReference type="AlphaFoldDB" id="A0AAV7U047"/>
<keyword evidence="2" id="KW-1185">Reference proteome</keyword>
<gene>
    <name evidence="1" type="ORF">NDU88_007470</name>
</gene>
<name>A0AAV7U047_PLEWA</name>
<comment type="caution">
    <text evidence="1">The sequence shown here is derived from an EMBL/GenBank/DDBJ whole genome shotgun (WGS) entry which is preliminary data.</text>
</comment>
<evidence type="ECO:0000313" key="1">
    <source>
        <dbReference type="EMBL" id="KAJ1182277.1"/>
    </source>
</evidence>
<dbReference type="EMBL" id="JANPWB010000006">
    <property type="protein sequence ID" value="KAJ1182277.1"/>
    <property type="molecule type" value="Genomic_DNA"/>
</dbReference>
<protein>
    <submittedName>
        <fullName evidence="1">Uncharacterized protein</fullName>
    </submittedName>
</protein>